<organism evidence="6 7">
    <name type="scientific">Gigaspora margarita</name>
    <dbReference type="NCBI Taxonomy" id="4874"/>
    <lineage>
        <taxon>Eukaryota</taxon>
        <taxon>Fungi</taxon>
        <taxon>Fungi incertae sedis</taxon>
        <taxon>Mucoromycota</taxon>
        <taxon>Glomeromycotina</taxon>
        <taxon>Glomeromycetes</taxon>
        <taxon>Diversisporales</taxon>
        <taxon>Gigasporaceae</taxon>
        <taxon>Gigaspora</taxon>
    </lineage>
</organism>
<feature type="transmembrane region" description="Helical" evidence="5">
    <location>
        <begin position="21"/>
        <end position="38"/>
    </location>
</feature>
<dbReference type="GO" id="GO:0016020">
    <property type="term" value="C:membrane"/>
    <property type="evidence" value="ECO:0007669"/>
    <property type="project" value="UniProtKB-SubCell"/>
</dbReference>
<evidence type="ECO:0000313" key="7">
    <source>
        <dbReference type="Proteomes" id="UP000439903"/>
    </source>
</evidence>
<evidence type="ECO:0000256" key="1">
    <source>
        <dbReference type="ARBA" id="ARBA00004141"/>
    </source>
</evidence>
<evidence type="ECO:0000256" key="2">
    <source>
        <dbReference type="ARBA" id="ARBA00022692"/>
    </source>
</evidence>
<dbReference type="OrthoDB" id="10062876at2759"/>
<proteinExistence type="predicted"/>
<feature type="transmembrane region" description="Helical" evidence="5">
    <location>
        <begin position="352"/>
        <end position="375"/>
    </location>
</feature>
<feature type="transmembrane region" description="Helical" evidence="5">
    <location>
        <begin position="387"/>
        <end position="408"/>
    </location>
</feature>
<name>A0A8H4ERU7_GIGMA</name>
<evidence type="ECO:0000313" key="6">
    <source>
        <dbReference type="EMBL" id="KAF0542078.1"/>
    </source>
</evidence>
<keyword evidence="3 5" id="KW-1133">Transmembrane helix</keyword>
<dbReference type="GO" id="GO:0015179">
    <property type="term" value="F:L-amino acid transmembrane transporter activity"/>
    <property type="evidence" value="ECO:0007669"/>
    <property type="project" value="TreeGrafter"/>
</dbReference>
<dbReference type="Gene3D" id="1.20.1740.10">
    <property type="entry name" value="Amino acid/polyamine transporter I"/>
    <property type="match status" value="1"/>
</dbReference>
<feature type="transmembrane region" description="Helical" evidence="5">
    <location>
        <begin position="257"/>
        <end position="279"/>
    </location>
</feature>
<comment type="caution">
    <text evidence="6">The sequence shown here is derived from an EMBL/GenBank/DDBJ whole genome shotgun (WGS) entry which is preliminary data.</text>
</comment>
<feature type="transmembrane region" description="Helical" evidence="5">
    <location>
        <begin position="308"/>
        <end position="331"/>
    </location>
</feature>
<dbReference type="Proteomes" id="UP000439903">
    <property type="component" value="Unassembled WGS sequence"/>
</dbReference>
<dbReference type="EMBL" id="WTPW01000145">
    <property type="protein sequence ID" value="KAF0542078.1"/>
    <property type="molecule type" value="Genomic_DNA"/>
</dbReference>
<feature type="transmembrane region" description="Helical" evidence="5">
    <location>
        <begin position="447"/>
        <end position="468"/>
    </location>
</feature>
<accession>A0A8H4ERU7</accession>
<gene>
    <name evidence="6" type="ORF">F8M41_004776</name>
</gene>
<dbReference type="AlphaFoldDB" id="A0A8H4ERU7"/>
<keyword evidence="4 5" id="KW-0472">Membrane</keyword>
<feature type="transmembrane region" description="Helical" evidence="5">
    <location>
        <begin position="58"/>
        <end position="80"/>
    </location>
</feature>
<keyword evidence="2 5" id="KW-0812">Transmembrane</keyword>
<evidence type="ECO:0000256" key="4">
    <source>
        <dbReference type="ARBA" id="ARBA00023136"/>
    </source>
</evidence>
<feature type="transmembrane region" description="Helical" evidence="5">
    <location>
        <begin position="169"/>
        <end position="191"/>
    </location>
</feature>
<dbReference type="InterPro" id="IPR002293">
    <property type="entry name" value="AA/rel_permease1"/>
</dbReference>
<reference evidence="6 7" key="1">
    <citation type="journal article" date="2019" name="Environ. Microbiol.">
        <title>At the nexus of three kingdoms: the genome of the mycorrhizal fungus Gigaspora margarita provides insights into plant, endobacterial and fungal interactions.</title>
        <authorList>
            <person name="Venice F."/>
            <person name="Ghignone S."/>
            <person name="Salvioli di Fossalunga A."/>
            <person name="Amselem J."/>
            <person name="Novero M."/>
            <person name="Xianan X."/>
            <person name="Sedzielewska Toro K."/>
            <person name="Morin E."/>
            <person name="Lipzen A."/>
            <person name="Grigoriev I.V."/>
            <person name="Henrissat B."/>
            <person name="Martin F.M."/>
            <person name="Bonfante P."/>
        </authorList>
    </citation>
    <scope>NUCLEOTIDE SEQUENCE [LARGE SCALE GENOMIC DNA]</scope>
    <source>
        <strain evidence="6 7">BEG34</strain>
    </source>
</reference>
<dbReference type="PIRSF" id="PIRSF006060">
    <property type="entry name" value="AA_transporter"/>
    <property type="match status" value="1"/>
</dbReference>
<dbReference type="Pfam" id="PF13520">
    <property type="entry name" value="AA_permease_2"/>
    <property type="match status" value="1"/>
</dbReference>
<feature type="transmembrane region" description="Helical" evidence="5">
    <location>
        <begin position="203"/>
        <end position="222"/>
    </location>
</feature>
<dbReference type="PANTHER" id="PTHR11785:SF353">
    <property type="entry name" value="METHIONINE TRANSPORTER (EUROFUNG)"/>
    <property type="match status" value="1"/>
</dbReference>
<protein>
    <submittedName>
        <fullName evidence="6">Amino acid transporter</fullName>
    </submittedName>
</protein>
<evidence type="ECO:0000256" key="5">
    <source>
        <dbReference type="SAM" id="Phobius"/>
    </source>
</evidence>
<dbReference type="InterPro" id="IPR050598">
    <property type="entry name" value="AminoAcid_Transporter"/>
</dbReference>
<sequence>MNNNNIPFDTKNRETTSRKRIFLGILSGIGFNINYIIGQDAFNPGNIWILVQSPGITLVLYFVGFLISLLGSFVYIELGIRSLPSGIGEQKYISDAFYPKINFGHVFSFVAIFIMFPSIIVAESYNSAQYLLYCFRRNLNIDWITMIIAMTILFVITSYQIYSNRVSIFINQALACFKILILLIISTVGLVKLRTNSFNWNNIFNASFDFGAFGRGLIKVLLTYEGWNNINYLIGEFNPRPDNLQYPSIILKYSSPISVCITFIICFLSNAAFITVVGYNPNYSTYNESTPMPMRFGQEIFGEPGKNFMSLLVSISTFGCVSALIFTYSRIIKYASETGFIPSLFRDYNRNLNTLVNQLCAQFLYCFILSFIFLIKMDYNISDFLSGASQYAFIIYHGASALCLYIIRIRLRDTNPRFSISIYMVIIYLFIIIFLIIALLVPPRDGSYDYLISYCISWVAIALGIIIWDIRNRIKNQGPNIEI</sequence>
<evidence type="ECO:0000256" key="3">
    <source>
        <dbReference type="ARBA" id="ARBA00022989"/>
    </source>
</evidence>
<comment type="subcellular location">
    <subcellularLocation>
        <location evidence="1">Membrane</location>
        <topology evidence="1">Multi-pass membrane protein</topology>
    </subcellularLocation>
</comment>
<dbReference type="PANTHER" id="PTHR11785">
    <property type="entry name" value="AMINO ACID TRANSPORTER"/>
    <property type="match status" value="1"/>
</dbReference>
<feature type="transmembrane region" description="Helical" evidence="5">
    <location>
        <begin position="101"/>
        <end position="121"/>
    </location>
</feature>
<feature type="transmembrane region" description="Helical" evidence="5">
    <location>
        <begin position="141"/>
        <end position="162"/>
    </location>
</feature>
<feature type="transmembrane region" description="Helical" evidence="5">
    <location>
        <begin position="420"/>
        <end position="441"/>
    </location>
</feature>
<keyword evidence="7" id="KW-1185">Reference proteome</keyword>